<dbReference type="KEGG" id="soe:110800899"/>
<evidence type="ECO:0000259" key="8">
    <source>
        <dbReference type="Pfam" id="PF13359"/>
    </source>
</evidence>
<dbReference type="GO" id="GO:0046872">
    <property type="term" value="F:metal ion binding"/>
    <property type="evidence" value="ECO:0007669"/>
    <property type="project" value="UniProtKB-KW"/>
</dbReference>
<sequence length="402" mass="47354">MDLVVEDYLSDSDEEDFQQLMAIYINFQKNRLLLKKPRVQRISKLKGHHYVLELLNGHPMTCFDLLRMTPKIFINLCEELKKGEKLKNSRFISIQEQVAMFLLIISHNSKQRFVADRFQHSLDTVHRHFRKVLYAICSLSKHLIVPPSFEEIPPEIKNNPRYYPIFKNCVGAIDGTHVSARVPLDQQIPYRGKKTNPTMNVMCACSFDMRFTFVMVGWEGTANDSRIFWETITNREESKFPMPPKRKYYLVDSGYTNMPEFLTPYRGERYHLRDYRGARNQQGPEEIFNYTHSSLRNAIERCFGVLKARFPILKDMPPYDLKRQKYIILSCCVVHNFIKMCKDGDPLFIHYVDENVELDDDGIPTTGSEDQVTPSVSQRELRRMAKFRDRLAKKLWERQTSQ</sequence>
<evidence type="ECO:0000256" key="7">
    <source>
        <dbReference type="ARBA" id="ARBA00023242"/>
    </source>
</evidence>
<organism evidence="10 11">
    <name type="scientific">Spinacia oleracea</name>
    <name type="common">Spinach</name>
    <dbReference type="NCBI Taxonomy" id="3562"/>
    <lineage>
        <taxon>Eukaryota</taxon>
        <taxon>Viridiplantae</taxon>
        <taxon>Streptophyta</taxon>
        <taxon>Embryophyta</taxon>
        <taxon>Tracheophyta</taxon>
        <taxon>Spermatophyta</taxon>
        <taxon>Magnoliopsida</taxon>
        <taxon>eudicotyledons</taxon>
        <taxon>Gunneridae</taxon>
        <taxon>Pentapetalae</taxon>
        <taxon>Caryophyllales</taxon>
        <taxon>Chenopodiaceae</taxon>
        <taxon>Chenopodioideae</taxon>
        <taxon>Anserineae</taxon>
        <taxon>Spinacia</taxon>
    </lineage>
</organism>
<accession>A0A9R0J770</accession>
<evidence type="ECO:0000259" key="9">
    <source>
        <dbReference type="Pfam" id="PF26138"/>
    </source>
</evidence>
<dbReference type="GO" id="GO:0004518">
    <property type="term" value="F:nuclease activity"/>
    <property type="evidence" value="ECO:0007669"/>
    <property type="project" value="UniProtKB-KW"/>
</dbReference>
<dbReference type="GeneID" id="110800899"/>
<dbReference type="InterPro" id="IPR045249">
    <property type="entry name" value="HARBI1-like"/>
</dbReference>
<evidence type="ECO:0000256" key="6">
    <source>
        <dbReference type="ARBA" id="ARBA00022801"/>
    </source>
</evidence>
<evidence type="ECO:0000313" key="10">
    <source>
        <dbReference type="Proteomes" id="UP000813463"/>
    </source>
</evidence>
<keyword evidence="6" id="KW-0378">Hydrolase</keyword>
<keyword evidence="5" id="KW-0479">Metal-binding</keyword>
<evidence type="ECO:0000256" key="4">
    <source>
        <dbReference type="ARBA" id="ARBA00022722"/>
    </source>
</evidence>
<dbReference type="AlphaFoldDB" id="A0A9R0J770"/>
<dbReference type="Proteomes" id="UP000813463">
    <property type="component" value="Chromosome 3"/>
</dbReference>
<dbReference type="RefSeq" id="XP_021861917.2">
    <property type="nucleotide sequence ID" value="XM_022006225.2"/>
</dbReference>
<dbReference type="GO" id="GO:0016787">
    <property type="term" value="F:hydrolase activity"/>
    <property type="evidence" value="ECO:0007669"/>
    <property type="project" value="UniProtKB-KW"/>
</dbReference>
<dbReference type="PANTHER" id="PTHR22930:SF280">
    <property type="entry name" value="OS11G0202600 PROTEIN"/>
    <property type="match status" value="1"/>
</dbReference>
<keyword evidence="10" id="KW-1185">Reference proteome</keyword>
<reference evidence="11" key="2">
    <citation type="submission" date="2025-08" db="UniProtKB">
        <authorList>
            <consortium name="RefSeq"/>
        </authorList>
    </citation>
    <scope>IDENTIFICATION</scope>
    <source>
        <tissue evidence="11">Leaf</tissue>
    </source>
</reference>
<evidence type="ECO:0000256" key="5">
    <source>
        <dbReference type="ARBA" id="ARBA00022723"/>
    </source>
</evidence>
<protein>
    <submittedName>
        <fullName evidence="11">Protein ALP1-like</fullName>
    </submittedName>
</protein>
<feature type="domain" description="DUF8040" evidence="9">
    <location>
        <begin position="43"/>
        <end position="138"/>
    </location>
</feature>
<dbReference type="Pfam" id="PF13359">
    <property type="entry name" value="DDE_Tnp_4"/>
    <property type="match status" value="1"/>
</dbReference>
<name>A0A9R0J770_SPIOL</name>
<evidence type="ECO:0000256" key="3">
    <source>
        <dbReference type="ARBA" id="ARBA00006958"/>
    </source>
</evidence>
<evidence type="ECO:0000256" key="2">
    <source>
        <dbReference type="ARBA" id="ARBA00004123"/>
    </source>
</evidence>
<comment type="cofactor">
    <cofactor evidence="1">
        <name>a divalent metal cation</name>
        <dbReference type="ChEBI" id="CHEBI:60240"/>
    </cofactor>
</comment>
<keyword evidence="4" id="KW-0540">Nuclease</keyword>
<evidence type="ECO:0000256" key="1">
    <source>
        <dbReference type="ARBA" id="ARBA00001968"/>
    </source>
</evidence>
<reference evidence="10" key="1">
    <citation type="journal article" date="2021" name="Nat. Commun.">
        <title>Genomic analyses provide insights into spinach domestication and the genetic basis of agronomic traits.</title>
        <authorList>
            <person name="Cai X."/>
            <person name="Sun X."/>
            <person name="Xu C."/>
            <person name="Sun H."/>
            <person name="Wang X."/>
            <person name="Ge C."/>
            <person name="Zhang Z."/>
            <person name="Wang Q."/>
            <person name="Fei Z."/>
            <person name="Jiao C."/>
            <person name="Wang Q."/>
        </authorList>
    </citation>
    <scope>NUCLEOTIDE SEQUENCE [LARGE SCALE GENOMIC DNA]</scope>
    <source>
        <strain evidence="10">cv. Varoflay</strain>
    </source>
</reference>
<comment type="similarity">
    <text evidence="3">Belongs to the HARBI1 family.</text>
</comment>
<evidence type="ECO:0000313" key="11">
    <source>
        <dbReference type="RefSeq" id="XP_021861917.2"/>
    </source>
</evidence>
<dbReference type="InterPro" id="IPR058353">
    <property type="entry name" value="DUF8040"/>
</dbReference>
<keyword evidence="7" id="KW-0539">Nucleus</keyword>
<comment type="subcellular location">
    <subcellularLocation>
        <location evidence="2">Nucleus</location>
    </subcellularLocation>
</comment>
<gene>
    <name evidence="11" type="primary">LOC110800899</name>
</gene>
<proteinExistence type="inferred from homology"/>
<dbReference type="Pfam" id="PF26138">
    <property type="entry name" value="DUF8040"/>
    <property type="match status" value="1"/>
</dbReference>
<dbReference type="InterPro" id="IPR027806">
    <property type="entry name" value="HARBI1_dom"/>
</dbReference>
<feature type="domain" description="DDE Tnp4" evidence="8">
    <location>
        <begin position="173"/>
        <end position="336"/>
    </location>
</feature>
<dbReference type="PANTHER" id="PTHR22930">
    <property type="match status" value="1"/>
</dbReference>
<dbReference type="GO" id="GO:0005634">
    <property type="term" value="C:nucleus"/>
    <property type="evidence" value="ECO:0007669"/>
    <property type="project" value="UniProtKB-SubCell"/>
</dbReference>